<evidence type="ECO:0000313" key="5">
    <source>
        <dbReference type="Proteomes" id="UP000518266"/>
    </source>
</evidence>
<evidence type="ECO:0000256" key="3">
    <source>
        <dbReference type="SAM" id="MobiDB-lite"/>
    </source>
</evidence>
<feature type="compositionally biased region" description="Low complexity" evidence="3">
    <location>
        <begin position="227"/>
        <end position="241"/>
    </location>
</feature>
<dbReference type="Proteomes" id="UP000518266">
    <property type="component" value="Unassembled WGS sequence"/>
</dbReference>
<reference evidence="4 5" key="1">
    <citation type="submission" date="2020-03" db="EMBL/GenBank/DDBJ databases">
        <title>Dissostichus mawsoni Genome sequencing and assembly.</title>
        <authorList>
            <person name="Park H."/>
        </authorList>
    </citation>
    <scope>NUCLEOTIDE SEQUENCE [LARGE SCALE GENOMIC DNA]</scope>
    <source>
        <strain evidence="4">DM0001</strain>
        <tissue evidence="4">Muscle</tissue>
    </source>
</reference>
<dbReference type="PANTHER" id="PTHR46147">
    <property type="entry name" value="HISTONE-LYSINE N-METHYLTRANSFERASE ASH1"/>
    <property type="match status" value="1"/>
</dbReference>
<feature type="compositionally biased region" description="Pro residues" evidence="3">
    <location>
        <begin position="147"/>
        <end position="158"/>
    </location>
</feature>
<feature type="compositionally biased region" description="Basic and acidic residues" evidence="3">
    <location>
        <begin position="179"/>
        <end position="191"/>
    </location>
</feature>
<comment type="subcellular location">
    <subcellularLocation>
        <location evidence="1">Nucleus</location>
    </subcellularLocation>
</comment>
<dbReference type="AlphaFoldDB" id="A0A7J5XAL1"/>
<evidence type="ECO:0000313" key="4">
    <source>
        <dbReference type="EMBL" id="KAF3834044.1"/>
    </source>
</evidence>
<evidence type="ECO:0000256" key="2">
    <source>
        <dbReference type="ARBA" id="ARBA00023242"/>
    </source>
</evidence>
<gene>
    <name evidence="4" type="ORF">F7725_025248</name>
</gene>
<keyword evidence="5" id="KW-1185">Reference proteome</keyword>
<dbReference type="OrthoDB" id="79252at2759"/>
<name>A0A7J5XAL1_DISMA</name>
<feature type="compositionally biased region" description="Pro residues" evidence="3">
    <location>
        <begin position="335"/>
        <end position="346"/>
    </location>
</feature>
<evidence type="ECO:0000256" key="1">
    <source>
        <dbReference type="ARBA" id="ARBA00004123"/>
    </source>
</evidence>
<dbReference type="GO" id="GO:0005654">
    <property type="term" value="C:nucleoplasm"/>
    <property type="evidence" value="ECO:0007669"/>
    <property type="project" value="TreeGrafter"/>
</dbReference>
<sequence>MDPKNPMGTTTPPPLLSGVSSGEREKEGGGGKNEEEDEKKRDREKEGAATAAPGPGGAGASGPGGAGGDQSHFSIKESSLSEGNVKLKIGLQAKRMKKPPKILENYVCRPAFKATVRHTGRGGGGARGNRAAATGDGAGVQNQSPSTPTPPPPAPPPTSTTTLSASQVNGSAPTKRGSPKTDGKSDTKPDTKAATTVSERPLNLHRPPSDSKTHPSGKKTPIPQPNPRTSSPSPSLPTSKEPSFEAVKPPQYNFSTENQRDKEKGVPNWGAPTVTEKLAQLIATCPPSKTPKPAKPTKIDPAPPLPSSGFMAPTAKQRDRAMANRNTYSRMLHLSPPPPVSRPPGRPYAEQRTLSAVSHLGSPVPSQGHHARESPALAEESSASEREQDSDSPRDLTNCPPATGTGKPEGKDRGPSNQSLRVEKSSSPSKRSPNRDSSRPGRTISPPEAVRHRASSSPEPDGDESPLTPLRDDSPDSSIDSSAEQDTNPLKNAGEGNPAGAV</sequence>
<dbReference type="PANTHER" id="PTHR46147:SF1">
    <property type="entry name" value="HISTONE-LYSINE N-METHYLTRANSFERASE ASH1L"/>
    <property type="match status" value="1"/>
</dbReference>
<feature type="compositionally biased region" description="Basic and acidic residues" evidence="3">
    <location>
        <begin position="22"/>
        <end position="47"/>
    </location>
</feature>
<organism evidence="4 5">
    <name type="scientific">Dissostichus mawsoni</name>
    <name type="common">Antarctic cod</name>
    <dbReference type="NCBI Taxonomy" id="36200"/>
    <lineage>
        <taxon>Eukaryota</taxon>
        <taxon>Metazoa</taxon>
        <taxon>Chordata</taxon>
        <taxon>Craniata</taxon>
        <taxon>Vertebrata</taxon>
        <taxon>Euteleostomi</taxon>
        <taxon>Actinopterygii</taxon>
        <taxon>Neopterygii</taxon>
        <taxon>Teleostei</taxon>
        <taxon>Neoteleostei</taxon>
        <taxon>Acanthomorphata</taxon>
        <taxon>Eupercaria</taxon>
        <taxon>Perciformes</taxon>
        <taxon>Notothenioidei</taxon>
        <taxon>Nototheniidae</taxon>
        <taxon>Dissostichus</taxon>
    </lineage>
</organism>
<comment type="caution">
    <text evidence="4">The sequence shown here is derived from an EMBL/GenBank/DDBJ whole genome shotgun (WGS) entry which is preliminary data.</text>
</comment>
<dbReference type="GO" id="GO:0006355">
    <property type="term" value="P:regulation of DNA-templated transcription"/>
    <property type="evidence" value="ECO:0007669"/>
    <property type="project" value="TreeGrafter"/>
</dbReference>
<feature type="compositionally biased region" description="Gly residues" evidence="3">
    <location>
        <begin position="54"/>
        <end position="68"/>
    </location>
</feature>
<feature type="compositionally biased region" description="Polar residues" evidence="3">
    <location>
        <begin position="71"/>
        <end position="82"/>
    </location>
</feature>
<feature type="region of interest" description="Disordered" evidence="3">
    <location>
        <begin position="1"/>
        <end position="83"/>
    </location>
</feature>
<feature type="region of interest" description="Disordered" evidence="3">
    <location>
        <begin position="115"/>
        <end position="271"/>
    </location>
</feature>
<feature type="compositionally biased region" description="Basic and acidic residues" evidence="3">
    <location>
        <begin position="383"/>
        <end position="394"/>
    </location>
</feature>
<accession>A0A7J5XAL1</accession>
<dbReference type="GO" id="GO:0042800">
    <property type="term" value="F:histone H3K4 methyltransferase activity"/>
    <property type="evidence" value="ECO:0007669"/>
    <property type="project" value="TreeGrafter"/>
</dbReference>
<keyword evidence="2" id="KW-0539">Nucleus</keyword>
<protein>
    <submittedName>
        <fullName evidence="4">Uncharacterized protein</fullName>
    </submittedName>
</protein>
<proteinExistence type="predicted"/>
<feature type="region of interest" description="Disordered" evidence="3">
    <location>
        <begin position="285"/>
        <end position="502"/>
    </location>
</feature>
<dbReference type="EMBL" id="JAAKFY010000026">
    <property type="protein sequence ID" value="KAF3834044.1"/>
    <property type="molecule type" value="Genomic_DNA"/>
</dbReference>